<gene>
    <name evidence="2" type="ORF">Rhe02_81280</name>
</gene>
<dbReference type="Pfam" id="PF13400">
    <property type="entry name" value="Tad"/>
    <property type="match status" value="1"/>
</dbReference>
<dbReference type="AlphaFoldDB" id="A0A8J3VLI1"/>
<name>A0A8J3VLI1_9ACTN</name>
<organism evidence="2 3">
    <name type="scientific">Rhizocola hellebori</name>
    <dbReference type="NCBI Taxonomy" id="1392758"/>
    <lineage>
        <taxon>Bacteria</taxon>
        <taxon>Bacillati</taxon>
        <taxon>Actinomycetota</taxon>
        <taxon>Actinomycetes</taxon>
        <taxon>Micromonosporales</taxon>
        <taxon>Micromonosporaceae</taxon>
        <taxon>Rhizocola</taxon>
    </lineage>
</organism>
<dbReference type="Proteomes" id="UP000612899">
    <property type="component" value="Unassembled WGS sequence"/>
</dbReference>
<dbReference type="InterPro" id="IPR028087">
    <property type="entry name" value="Tad_N"/>
</dbReference>
<sequence length="136" mass="14303">MKHKRDEGTATAFVVVWLMAAMLLSGLVFDCGMAIASKVSAVDVAQAASRAGARELDVTALRTTGTIRLDPIKAEIAARDWLVRSGINGTWIVTVIGNQVTVTITSAQPTQLLHLAGIEQIPLHASATADAISPAR</sequence>
<evidence type="ECO:0000313" key="2">
    <source>
        <dbReference type="EMBL" id="GIH10061.1"/>
    </source>
</evidence>
<accession>A0A8J3VLI1</accession>
<comment type="caution">
    <text evidence="2">The sequence shown here is derived from an EMBL/GenBank/DDBJ whole genome shotgun (WGS) entry which is preliminary data.</text>
</comment>
<reference evidence="2" key="1">
    <citation type="submission" date="2021-01" db="EMBL/GenBank/DDBJ databases">
        <title>Whole genome shotgun sequence of Rhizocola hellebori NBRC 109834.</title>
        <authorList>
            <person name="Komaki H."/>
            <person name="Tamura T."/>
        </authorList>
    </citation>
    <scope>NUCLEOTIDE SEQUENCE</scope>
    <source>
        <strain evidence="2">NBRC 109834</strain>
    </source>
</reference>
<dbReference type="EMBL" id="BONY01000083">
    <property type="protein sequence ID" value="GIH10061.1"/>
    <property type="molecule type" value="Genomic_DNA"/>
</dbReference>
<keyword evidence="3" id="KW-1185">Reference proteome</keyword>
<feature type="domain" description="Putative Flp pilus-assembly TadG-like N-terminal" evidence="1">
    <location>
        <begin position="8"/>
        <end position="54"/>
    </location>
</feature>
<proteinExistence type="predicted"/>
<dbReference type="RefSeq" id="WP_203913782.1">
    <property type="nucleotide sequence ID" value="NZ_BONY01000083.1"/>
</dbReference>
<evidence type="ECO:0000259" key="1">
    <source>
        <dbReference type="Pfam" id="PF13400"/>
    </source>
</evidence>
<evidence type="ECO:0000313" key="3">
    <source>
        <dbReference type="Proteomes" id="UP000612899"/>
    </source>
</evidence>
<protein>
    <recommendedName>
        <fullName evidence="1">Putative Flp pilus-assembly TadG-like N-terminal domain-containing protein</fullName>
    </recommendedName>
</protein>